<gene>
    <name evidence="1" type="ORF">LEP1GSC124_2682</name>
</gene>
<accession>M6ZV92</accession>
<name>M6ZV92_LEPIR</name>
<protein>
    <submittedName>
        <fullName evidence="1">Uncharacterized protein</fullName>
    </submittedName>
</protein>
<comment type="caution">
    <text evidence="1">The sequence shown here is derived from an EMBL/GenBank/DDBJ whole genome shotgun (WGS) entry which is preliminary data.</text>
</comment>
<dbReference type="AlphaFoldDB" id="M6ZV92"/>
<dbReference type="Proteomes" id="UP000012117">
    <property type="component" value="Unassembled WGS sequence"/>
</dbReference>
<dbReference type="EMBL" id="AKWN02000156">
    <property type="protein sequence ID" value="EMP08222.1"/>
    <property type="molecule type" value="Genomic_DNA"/>
</dbReference>
<dbReference type="InterPro" id="IPR032633">
    <property type="entry name" value="ThiJ-like"/>
</dbReference>
<dbReference type="PANTHER" id="PTHR43068:SF1">
    <property type="entry name" value="SLR1854 PROTEIN"/>
    <property type="match status" value="1"/>
</dbReference>
<dbReference type="InterPro" id="IPR029062">
    <property type="entry name" value="Class_I_gatase-like"/>
</dbReference>
<evidence type="ECO:0000313" key="2">
    <source>
        <dbReference type="Proteomes" id="UP000012117"/>
    </source>
</evidence>
<feature type="non-terminal residue" evidence="1">
    <location>
        <position position="78"/>
    </location>
</feature>
<dbReference type="SUPFAM" id="SSF52317">
    <property type="entry name" value="Class I glutamine amidotransferase-like"/>
    <property type="match status" value="1"/>
</dbReference>
<organism evidence="1 2">
    <name type="scientific">Leptospira interrogans serovar Pyrogenes str. 200701872</name>
    <dbReference type="NCBI Taxonomy" id="1193029"/>
    <lineage>
        <taxon>Bacteria</taxon>
        <taxon>Pseudomonadati</taxon>
        <taxon>Spirochaetota</taxon>
        <taxon>Spirochaetia</taxon>
        <taxon>Leptospirales</taxon>
        <taxon>Leptospiraceae</taxon>
        <taxon>Leptospira</taxon>
    </lineage>
</organism>
<proteinExistence type="predicted"/>
<dbReference type="PANTHER" id="PTHR43068">
    <property type="entry name" value="SLR1854 PROTEIN"/>
    <property type="match status" value="1"/>
</dbReference>
<reference evidence="1 2" key="1">
    <citation type="submission" date="2013-01" db="EMBL/GenBank/DDBJ databases">
        <authorList>
            <person name="Harkins D.M."/>
            <person name="Durkin A.S."/>
            <person name="Brinkac L.M."/>
            <person name="Haft D.H."/>
            <person name="Selengut J.D."/>
            <person name="Sanka R."/>
            <person name="DePew J."/>
            <person name="Purushe J."/>
            <person name="Picardeau M."/>
            <person name="Werts C."/>
            <person name="Goarant C."/>
            <person name="Vinetz J.M."/>
            <person name="Sutton G.G."/>
            <person name="Nierman W.C."/>
            <person name="Fouts D.E."/>
        </authorList>
    </citation>
    <scope>NUCLEOTIDE SEQUENCE [LARGE SCALE GENOMIC DNA]</scope>
    <source>
        <strain evidence="1 2">200701872</strain>
    </source>
</reference>
<evidence type="ECO:0000313" key="1">
    <source>
        <dbReference type="EMBL" id="EMP08222.1"/>
    </source>
</evidence>
<dbReference type="Gene3D" id="3.40.50.880">
    <property type="match status" value="1"/>
</dbReference>
<sequence>MVSTYKVLIPLPSVDFDPSETSIPWKILKENGYEVFFATPNGRPGSADFRMLTGKGLGIWKPILIAHKKARTAYNEMI</sequence>
<dbReference type="Pfam" id="PF17124">
    <property type="entry name" value="ThiJ_like"/>
    <property type="match status" value="1"/>
</dbReference>